<dbReference type="GeneID" id="33867864"/>
<name>A0A223FUN9_9VIRU</name>
<accession>A0A223FUN9</accession>
<sequence>MLKKMFSRSSSNRQKFQPSSQTRSPVQEPETSSAKITKNETVAGDALNKAERQLYQFNLPINEQGFDDLVKEYTEGTRFQYVALSGKDEETYSARIRRLVTATPRIGKEALPQSKLPQLKLYDDTEQFNLSLAVPKKGKQYVRLSSVMAYYCPLVSSFSEFTKVSISLHDSRLLSKTCVQSADFNSNITQKVELSLDYCIPRTSCSKITLNIAREQKFLQEGEEWATVQLLIRLEESDFPYCSNLKEVTAVMALPPAVLDSYNVNPNHIDTTIVETQRRKIRDMYESGDIADENEPIKERLGKVSYAKSSVAPKVKGHNTNKSFGSGWEGMQFRDPLVPKDQVSDNPSDDGDLSIPELHHSGEIEVTADDVSSLKGKGKMEEQTPLYKNFHGNKSKKQGVSFNEFEV</sequence>
<evidence type="ECO:0000313" key="2">
    <source>
        <dbReference type="EMBL" id="AST13126.1"/>
    </source>
</evidence>
<organism evidence="2 3">
    <name type="scientific">Citrus concave gum-associated virus</name>
    <dbReference type="NCBI Taxonomy" id="2024604"/>
    <lineage>
        <taxon>Viruses</taxon>
        <taxon>Riboviria</taxon>
        <taxon>Orthornavirae</taxon>
        <taxon>Negarnaviricota</taxon>
        <taxon>Polyploviricotina</taxon>
        <taxon>Bunyaviricetes</taxon>
        <taxon>Hareavirales</taxon>
        <taxon>Phenuiviridae</taxon>
        <taxon>Coguvirus</taxon>
        <taxon>Coguvirus citri</taxon>
    </lineage>
</organism>
<feature type="region of interest" description="Disordered" evidence="1">
    <location>
        <begin position="1"/>
        <end position="38"/>
    </location>
</feature>
<protein>
    <submittedName>
        <fullName evidence="2">p46</fullName>
    </submittedName>
</protein>
<dbReference type="KEGG" id="vg:33867864"/>
<proteinExistence type="predicted"/>
<dbReference type="Proteomes" id="UP000233001">
    <property type="component" value="Genome"/>
</dbReference>
<evidence type="ECO:0000256" key="1">
    <source>
        <dbReference type="SAM" id="MobiDB-lite"/>
    </source>
</evidence>
<keyword evidence="3" id="KW-1185">Reference proteome</keyword>
<feature type="region of interest" description="Disordered" evidence="1">
    <location>
        <begin position="337"/>
        <end position="359"/>
    </location>
</feature>
<dbReference type="RefSeq" id="YP_009407930.1">
    <property type="nucleotide sequence ID" value="NC_035454.1"/>
</dbReference>
<feature type="compositionally biased region" description="Polar residues" evidence="1">
    <location>
        <begin position="7"/>
        <end position="38"/>
    </location>
</feature>
<reference evidence="2 3" key="1">
    <citation type="journal article" date="2017" name="Mol. Plant Pathol.">
        <title>The first phlebo-like virus infecting plants: a case study on the adaptation of negative-stranded RNA viruses to new hosts.</title>
        <authorList>
            <person name="Navarro B."/>
            <person name="Minutolo M."/>
            <person name="De Stradis A."/>
            <person name="Palmisano F."/>
            <person name="Alioto D."/>
            <person name="Di Serio F."/>
        </authorList>
    </citation>
    <scope>NUCLEOTIDE SEQUENCE [LARGE SCALE GENOMIC DNA]</scope>
    <source>
        <strain evidence="2">CGW2</strain>
    </source>
</reference>
<evidence type="ECO:0000313" key="3">
    <source>
        <dbReference type="Proteomes" id="UP000233001"/>
    </source>
</evidence>
<dbReference type="EMBL" id="KX960111">
    <property type="protein sequence ID" value="AST13126.1"/>
    <property type="molecule type" value="Genomic_RNA"/>
</dbReference>